<feature type="region of interest" description="Disordered" evidence="1">
    <location>
        <begin position="36"/>
        <end position="94"/>
    </location>
</feature>
<dbReference type="EMBL" id="GBHO01041161">
    <property type="protein sequence ID" value="JAG02443.1"/>
    <property type="molecule type" value="Transcribed_RNA"/>
</dbReference>
<proteinExistence type="predicted"/>
<dbReference type="EMBL" id="GBHO01034559">
    <property type="protein sequence ID" value="JAG09045.1"/>
    <property type="molecule type" value="Transcribed_RNA"/>
</dbReference>
<dbReference type="EMBL" id="GBRD01001454">
    <property type="protein sequence ID" value="JAG64367.1"/>
    <property type="molecule type" value="Transcribed_RNA"/>
</dbReference>
<reference evidence="5" key="1">
    <citation type="journal article" date="2014" name="PLoS ONE">
        <title>Transcriptome-Based Identification of ABC Transporters in the Western Tarnished Plant Bug Lygus hesperus.</title>
        <authorList>
            <person name="Hull J.J."/>
            <person name="Chaney K."/>
            <person name="Geib S.M."/>
            <person name="Fabrick J.A."/>
            <person name="Brent C.S."/>
            <person name="Walsh D."/>
            <person name="Lavine L.C."/>
        </authorList>
    </citation>
    <scope>NUCLEOTIDE SEQUENCE</scope>
</reference>
<protein>
    <submittedName>
        <fullName evidence="5">Uncharacterized protein</fullName>
    </submittedName>
</protein>
<evidence type="ECO:0000313" key="5">
    <source>
        <dbReference type="EMBL" id="JAG09048.1"/>
    </source>
</evidence>
<reference evidence="6" key="3">
    <citation type="submission" date="2014-09" db="EMBL/GenBank/DDBJ databases">
        <authorList>
            <person name="Magalhaes I.L.F."/>
            <person name="Oliveira U."/>
            <person name="Santos F.R."/>
            <person name="Vidigal T.H.D.A."/>
            <person name="Brescovit A.D."/>
            <person name="Santos A.J."/>
        </authorList>
    </citation>
    <scope>NUCLEOTIDE SEQUENCE</scope>
</reference>
<feature type="compositionally biased region" description="Polar residues" evidence="1">
    <location>
        <begin position="65"/>
        <end position="87"/>
    </location>
</feature>
<organism evidence="5">
    <name type="scientific">Lygus hesperus</name>
    <name type="common">Western plant bug</name>
    <dbReference type="NCBI Taxonomy" id="30085"/>
    <lineage>
        <taxon>Eukaryota</taxon>
        <taxon>Metazoa</taxon>
        <taxon>Ecdysozoa</taxon>
        <taxon>Arthropoda</taxon>
        <taxon>Hexapoda</taxon>
        <taxon>Insecta</taxon>
        <taxon>Pterygota</taxon>
        <taxon>Neoptera</taxon>
        <taxon>Paraneoptera</taxon>
        <taxon>Hemiptera</taxon>
        <taxon>Heteroptera</taxon>
        <taxon>Panheteroptera</taxon>
        <taxon>Cimicomorpha</taxon>
        <taxon>Miridae</taxon>
        <taxon>Mirini</taxon>
        <taxon>Lygus</taxon>
    </lineage>
</organism>
<sequence length="174" mass="19103">MGRRGTETPHGMPSNNVPRLNDFGQVLEPLRNTGDLKMPRWANVGPSTSASTSAQSTAHQTSQSIQGQGLTKPENTQRNANHSSTWGPSVLGDQLSKNEGPAVAPYLSAEREIHVPEGQSLHVCYKCKVFFLSPKCSVPVIAGYIRWHPLLCYCVDQHTANSTLLCRRVRDLPK</sequence>
<dbReference type="EMBL" id="GBHO01034556">
    <property type="protein sequence ID" value="JAG09048.1"/>
    <property type="molecule type" value="Transcribed_RNA"/>
</dbReference>
<evidence type="ECO:0000313" key="4">
    <source>
        <dbReference type="EMBL" id="JAG09045.1"/>
    </source>
</evidence>
<evidence type="ECO:0000313" key="6">
    <source>
        <dbReference type="EMBL" id="JAG64366.1"/>
    </source>
</evidence>
<reference evidence="5" key="2">
    <citation type="submission" date="2014-07" db="EMBL/GenBank/DDBJ databases">
        <authorList>
            <person name="Hull J."/>
        </authorList>
    </citation>
    <scope>NUCLEOTIDE SEQUENCE</scope>
</reference>
<gene>
    <name evidence="5" type="ORF">CM83_49011</name>
    <name evidence="4" type="ORF">CM83_49019</name>
    <name evidence="2" type="ORF">CM83_49020</name>
    <name evidence="3" type="ORF">CM83_49024</name>
</gene>
<name>A0A0A9WRF6_LYGHE</name>
<evidence type="ECO:0000313" key="2">
    <source>
        <dbReference type="EMBL" id="JAG02443.1"/>
    </source>
</evidence>
<evidence type="ECO:0000256" key="1">
    <source>
        <dbReference type="SAM" id="MobiDB-lite"/>
    </source>
</evidence>
<dbReference type="AlphaFoldDB" id="A0A0A9WRF6"/>
<evidence type="ECO:0000313" key="3">
    <source>
        <dbReference type="EMBL" id="JAG02444.1"/>
    </source>
</evidence>
<dbReference type="EMBL" id="GBHO01041160">
    <property type="protein sequence ID" value="JAG02444.1"/>
    <property type="molecule type" value="Transcribed_RNA"/>
</dbReference>
<feature type="region of interest" description="Disordered" evidence="1">
    <location>
        <begin position="1"/>
        <end position="21"/>
    </location>
</feature>
<feature type="compositionally biased region" description="Low complexity" evidence="1">
    <location>
        <begin position="47"/>
        <end position="64"/>
    </location>
</feature>
<dbReference type="EMBL" id="GBRD01001455">
    <property type="protein sequence ID" value="JAG64366.1"/>
    <property type="molecule type" value="Transcribed_RNA"/>
</dbReference>
<accession>A0A0A9WRF6</accession>